<dbReference type="EMBL" id="BMMK01000031">
    <property type="protein sequence ID" value="GGM74261.1"/>
    <property type="molecule type" value="Genomic_DNA"/>
</dbReference>
<dbReference type="InterPro" id="IPR016195">
    <property type="entry name" value="Pol/histidinol_Pase-like"/>
</dbReference>
<dbReference type="RefSeq" id="WP_229686731.1">
    <property type="nucleotide sequence ID" value="NZ_BMMK01000031.1"/>
</dbReference>
<reference evidence="1" key="1">
    <citation type="journal article" date="2014" name="Int. J. Syst. Evol. Microbiol.">
        <title>Complete genome sequence of Corynebacterium casei LMG S-19264T (=DSM 44701T), isolated from a smear-ripened cheese.</title>
        <authorList>
            <consortium name="US DOE Joint Genome Institute (JGI-PGF)"/>
            <person name="Walter F."/>
            <person name="Albersmeier A."/>
            <person name="Kalinowski J."/>
            <person name="Ruckert C."/>
        </authorList>
    </citation>
    <scope>NUCLEOTIDE SEQUENCE</scope>
    <source>
        <strain evidence="1">CGMCC 4.5737</strain>
    </source>
</reference>
<sequence>MTWGGGGEEAIPQGVSVALRGMIRRVAPFYADLHIHSKYSRACSKDCDLEHLTWWARRKGITLVGTGDVTHPAWFEHLRENLVAAEPGLFRLRPDLERDIGRTLPAPCEGRVRFMLSVEISTIYKRGEHTRKTSHNGILRSCQAIYRTRHTLAESPAFVRACWASRRSRG</sequence>
<gene>
    <name evidence="1" type="ORF">GCM10012275_51180</name>
</gene>
<reference evidence="1" key="2">
    <citation type="submission" date="2020-09" db="EMBL/GenBank/DDBJ databases">
        <authorList>
            <person name="Sun Q."/>
            <person name="Zhou Y."/>
        </authorList>
    </citation>
    <scope>NUCLEOTIDE SEQUENCE</scope>
    <source>
        <strain evidence="1">CGMCC 4.5737</strain>
    </source>
</reference>
<dbReference type="Proteomes" id="UP000637578">
    <property type="component" value="Unassembled WGS sequence"/>
</dbReference>
<accession>A0A8J3CJ38</accession>
<protein>
    <submittedName>
        <fullName evidence="1">Uncharacterized protein</fullName>
    </submittedName>
</protein>
<proteinExistence type="predicted"/>
<dbReference type="PANTHER" id="PTHR40084">
    <property type="entry name" value="PHOSPHOHYDROLASE, PHP FAMILY"/>
    <property type="match status" value="1"/>
</dbReference>
<comment type="caution">
    <text evidence="1">The sequence shown here is derived from an EMBL/GenBank/DDBJ whole genome shotgun (WGS) entry which is preliminary data.</text>
</comment>
<organism evidence="1 2">
    <name type="scientific">Longimycelium tulufanense</name>
    <dbReference type="NCBI Taxonomy" id="907463"/>
    <lineage>
        <taxon>Bacteria</taxon>
        <taxon>Bacillati</taxon>
        <taxon>Actinomycetota</taxon>
        <taxon>Actinomycetes</taxon>
        <taxon>Pseudonocardiales</taxon>
        <taxon>Pseudonocardiaceae</taxon>
        <taxon>Longimycelium</taxon>
    </lineage>
</organism>
<evidence type="ECO:0000313" key="2">
    <source>
        <dbReference type="Proteomes" id="UP000637578"/>
    </source>
</evidence>
<dbReference type="AlphaFoldDB" id="A0A8J3CJ38"/>
<keyword evidence="2" id="KW-1185">Reference proteome</keyword>
<evidence type="ECO:0000313" key="1">
    <source>
        <dbReference type="EMBL" id="GGM74261.1"/>
    </source>
</evidence>
<dbReference type="SUPFAM" id="SSF89550">
    <property type="entry name" value="PHP domain-like"/>
    <property type="match status" value="1"/>
</dbReference>
<name>A0A8J3CJ38_9PSEU</name>
<dbReference type="PANTHER" id="PTHR40084:SF1">
    <property type="entry name" value="PHOSPHOTRANSFERASE"/>
    <property type="match status" value="1"/>
</dbReference>